<feature type="transmembrane region" description="Helical" evidence="1">
    <location>
        <begin position="72"/>
        <end position="93"/>
    </location>
</feature>
<organism evidence="2">
    <name type="scientific">Chlamydomonas euryale</name>
    <dbReference type="NCBI Taxonomy" id="1486919"/>
    <lineage>
        <taxon>Eukaryota</taxon>
        <taxon>Viridiplantae</taxon>
        <taxon>Chlorophyta</taxon>
        <taxon>core chlorophytes</taxon>
        <taxon>Chlorophyceae</taxon>
        <taxon>CS clade</taxon>
        <taxon>Chlamydomonadales</taxon>
        <taxon>Chlamydomonadaceae</taxon>
        <taxon>Chlamydomonas</taxon>
    </lineage>
</organism>
<keyword evidence="1" id="KW-1133">Transmembrane helix</keyword>
<dbReference type="AlphaFoldDB" id="A0A7R9YZJ6"/>
<feature type="transmembrane region" description="Helical" evidence="1">
    <location>
        <begin position="134"/>
        <end position="156"/>
    </location>
</feature>
<protein>
    <submittedName>
        <fullName evidence="2">Uncharacterized protein</fullName>
    </submittedName>
</protein>
<reference evidence="2" key="1">
    <citation type="submission" date="2021-01" db="EMBL/GenBank/DDBJ databases">
        <authorList>
            <person name="Corre E."/>
            <person name="Pelletier E."/>
            <person name="Niang G."/>
            <person name="Scheremetjew M."/>
            <person name="Finn R."/>
            <person name="Kale V."/>
            <person name="Holt S."/>
            <person name="Cochrane G."/>
            <person name="Meng A."/>
            <person name="Brown T."/>
            <person name="Cohen L."/>
        </authorList>
    </citation>
    <scope>NUCLEOTIDE SEQUENCE</scope>
    <source>
        <strain evidence="2">CCMP219</strain>
    </source>
</reference>
<name>A0A7R9YZJ6_9CHLO</name>
<evidence type="ECO:0000313" key="2">
    <source>
        <dbReference type="EMBL" id="CAD8295927.1"/>
    </source>
</evidence>
<sequence>MATVTCQAGGCSRRRVVRRRVKQQWQRARQAVALGGPIVLTRAPCCGACTVQMQLKERLGLLYSDTTRESAAVLYFAVSLVARDVAAGLLIGGQQGGGVQYGSTASKGLNLLLCLLYAAFAGWLVVLRPVDLPWLYIAAAAASLLEAASFAVVVWVCFEPASETAQLVVFVQALAVLALYTLLTWAALVALMWVVWRRWRRRDAQARAEDLEGLRIIRKELRMAKALVEHMGGDLEGVQDDAPRGAGGQRSAAGLCAPMRPLTYEEELVAAAERAAVEARELKRRLRTGEAVVKLTQPAVAFAERGAEGVAGLPPAAAAAEEAAAAASARVAWKDISPQGLGQNAVWGSRV</sequence>
<proteinExistence type="predicted"/>
<keyword evidence="1" id="KW-0472">Membrane</keyword>
<gene>
    <name evidence="2" type="ORF">CEUR00632_LOCUS13248</name>
</gene>
<feature type="transmembrane region" description="Helical" evidence="1">
    <location>
        <begin position="108"/>
        <end position="127"/>
    </location>
</feature>
<feature type="transmembrane region" description="Helical" evidence="1">
    <location>
        <begin position="168"/>
        <end position="196"/>
    </location>
</feature>
<accession>A0A7R9YZJ6</accession>
<dbReference type="EMBL" id="HBEC01028723">
    <property type="protein sequence ID" value="CAD8295927.1"/>
    <property type="molecule type" value="Transcribed_RNA"/>
</dbReference>
<keyword evidence="1" id="KW-0812">Transmembrane</keyword>
<evidence type="ECO:0000256" key="1">
    <source>
        <dbReference type="SAM" id="Phobius"/>
    </source>
</evidence>